<dbReference type="InterPro" id="IPR019052">
    <property type="entry name" value="DUF2383"/>
</dbReference>
<evidence type="ECO:0000313" key="3">
    <source>
        <dbReference type="Proteomes" id="UP000198793"/>
    </source>
</evidence>
<organism evidence="2 3">
    <name type="scientific">Aureimonas jatrophae</name>
    <dbReference type="NCBI Taxonomy" id="1166073"/>
    <lineage>
        <taxon>Bacteria</taxon>
        <taxon>Pseudomonadati</taxon>
        <taxon>Pseudomonadota</taxon>
        <taxon>Alphaproteobacteria</taxon>
        <taxon>Hyphomicrobiales</taxon>
        <taxon>Aurantimonadaceae</taxon>
        <taxon>Aureimonas</taxon>
    </lineage>
</organism>
<dbReference type="Proteomes" id="UP000198793">
    <property type="component" value="Unassembled WGS sequence"/>
</dbReference>
<name>A0A1H0L898_9HYPH</name>
<dbReference type="EMBL" id="FNIT01000009">
    <property type="protein sequence ID" value="SDO64223.1"/>
    <property type="molecule type" value="Genomic_DNA"/>
</dbReference>
<proteinExistence type="predicted"/>
<dbReference type="Gene3D" id="1.20.1260.10">
    <property type="match status" value="1"/>
</dbReference>
<gene>
    <name evidence="2" type="ORF">SAMN05192530_10976</name>
</gene>
<keyword evidence="3" id="KW-1185">Reference proteome</keyword>
<dbReference type="CDD" id="cd00657">
    <property type="entry name" value="Ferritin_like"/>
    <property type="match status" value="1"/>
</dbReference>
<dbReference type="AlphaFoldDB" id="A0A1H0L898"/>
<accession>A0A1H0L898</accession>
<dbReference type="OrthoDB" id="7166292at2"/>
<feature type="domain" description="DUF2383" evidence="1">
    <location>
        <begin position="16"/>
        <end position="116"/>
    </location>
</feature>
<reference evidence="2 3" key="1">
    <citation type="submission" date="2016-10" db="EMBL/GenBank/DDBJ databases">
        <authorList>
            <person name="de Groot N.N."/>
        </authorList>
    </citation>
    <scope>NUCLEOTIDE SEQUENCE [LARGE SCALE GENOMIC DNA]</scope>
    <source>
        <strain evidence="3">L7-484,KACC 16230,DSM 25025</strain>
    </source>
</reference>
<protein>
    <recommendedName>
        <fullName evidence="1">DUF2383 domain-containing protein</fullName>
    </recommendedName>
</protein>
<dbReference type="InterPro" id="IPR012347">
    <property type="entry name" value="Ferritin-like"/>
</dbReference>
<dbReference type="InterPro" id="IPR009078">
    <property type="entry name" value="Ferritin-like_SF"/>
</dbReference>
<evidence type="ECO:0000313" key="2">
    <source>
        <dbReference type="EMBL" id="SDO64223.1"/>
    </source>
</evidence>
<dbReference type="SUPFAM" id="SSF47240">
    <property type="entry name" value="Ferritin-like"/>
    <property type="match status" value="1"/>
</dbReference>
<dbReference type="RefSeq" id="WP_090675958.1">
    <property type="nucleotide sequence ID" value="NZ_FNIT01000009.1"/>
</dbReference>
<sequence>MVTTVGTETTFEKLVQNLLILEHDAIAAYDATIERLDDPGHKQRIAEFKRDHESHVAELTRMAGASGTEAPQEGDVKQYLTTGKVALASIVGDRTILKAMSTNEIETKMAYDQASRNGVATGEARAFFQKAFVDESRHKDWMDATAAA</sequence>
<evidence type="ECO:0000259" key="1">
    <source>
        <dbReference type="Pfam" id="PF09537"/>
    </source>
</evidence>
<dbReference type="STRING" id="1166073.SAMN05192530_10976"/>
<dbReference type="Pfam" id="PF09537">
    <property type="entry name" value="DUF2383"/>
    <property type="match status" value="1"/>
</dbReference>